<feature type="compositionally biased region" description="Low complexity" evidence="6">
    <location>
        <begin position="10"/>
        <end position="28"/>
    </location>
</feature>
<organism evidence="7 9">
    <name type="scientific">Prunus avium</name>
    <name type="common">Cherry</name>
    <name type="synonym">Cerasus avium</name>
    <dbReference type="NCBI Taxonomy" id="42229"/>
    <lineage>
        <taxon>Eukaryota</taxon>
        <taxon>Viridiplantae</taxon>
        <taxon>Streptophyta</taxon>
        <taxon>Embryophyta</taxon>
        <taxon>Tracheophyta</taxon>
        <taxon>Spermatophyta</taxon>
        <taxon>Magnoliopsida</taxon>
        <taxon>eudicotyledons</taxon>
        <taxon>Gunneridae</taxon>
        <taxon>Pentapetalae</taxon>
        <taxon>rosids</taxon>
        <taxon>fabids</taxon>
        <taxon>Rosales</taxon>
        <taxon>Rosaceae</taxon>
        <taxon>Amygdaloideae</taxon>
        <taxon>Amygdaleae</taxon>
        <taxon>Prunus</taxon>
    </lineage>
</organism>
<gene>
    <name evidence="8 9" type="primary">LOC110770189</name>
</gene>
<evidence type="ECO:0000256" key="1">
    <source>
        <dbReference type="ARBA" id="ARBA00004123"/>
    </source>
</evidence>
<dbReference type="SUPFAM" id="SSF101936">
    <property type="entry name" value="DNA-binding pseudobarrel domain"/>
    <property type="match status" value="1"/>
</dbReference>
<keyword evidence="5" id="KW-0539">Nucleus</keyword>
<dbReference type="Proteomes" id="UP000515124">
    <property type="component" value="Unplaced"/>
</dbReference>
<dbReference type="GeneID" id="110770189"/>
<name>A0A6P5TQY7_PRUAV</name>
<evidence type="ECO:0000256" key="5">
    <source>
        <dbReference type="ARBA" id="ARBA00023242"/>
    </source>
</evidence>
<dbReference type="RefSeq" id="XP_021829967.1">
    <property type="nucleotide sequence ID" value="XM_021974275.1"/>
</dbReference>
<evidence type="ECO:0000313" key="7">
    <source>
        <dbReference type="Proteomes" id="UP000515124"/>
    </source>
</evidence>
<dbReference type="InterPro" id="IPR015300">
    <property type="entry name" value="DNA-bd_pseudobarrel_sf"/>
</dbReference>
<dbReference type="GO" id="GO:0005634">
    <property type="term" value="C:nucleus"/>
    <property type="evidence" value="ECO:0007669"/>
    <property type="project" value="UniProtKB-SubCell"/>
</dbReference>
<keyword evidence="4" id="KW-0804">Transcription</keyword>
<evidence type="ECO:0000256" key="4">
    <source>
        <dbReference type="ARBA" id="ARBA00023163"/>
    </source>
</evidence>
<evidence type="ECO:0000313" key="8">
    <source>
        <dbReference type="RefSeq" id="XP_021829967.1"/>
    </source>
</evidence>
<protein>
    <submittedName>
        <fullName evidence="8 9">Uncharacterized protein LOC110770189</fullName>
    </submittedName>
</protein>
<evidence type="ECO:0000256" key="6">
    <source>
        <dbReference type="SAM" id="MobiDB-lite"/>
    </source>
</evidence>
<keyword evidence="3" id="KW-0238">DNA-binding</keyword>
<comment type="subcellular location">
    <subcellularLocation>
        <location evidence="1">Nucleus</location>
    </subcellularLocation>
</comment>
<evidence type="ECO:0000256" key="3">
    <source>
        <dbReference type="ARBA" id="ARBA00023125"/>
    </source>
</evidence>
<feature type="region of interest" description="Disordered" evidence="6">
    <location>
        <begin position="1"/>
        <end position="33"/>
    </location>
</feature>
<evidence type="ECO:0000256" key="2">
    <source>
        <dbReference type="ARBA" id="ARBA00023015"/>
    </source>
</evidence>
<dbReference type="RefSeq" id="XP_021829968.1">
    <property type="nucleotide sequence ID" value="XM_021974276.1"/>
</dbReference>
<dbReference type="GO" id="GO:0003677">
    <property type="term" value="F:DNA binding"/>
    <property type="evidence" value="ECO:0007669"/>
    <property type="project" value="UniProtKB-KW"/>
</dbReference>
<evidence type="ECO:0000313" key="9">
    <source>
        <dbReference type="RefSeq" id="XP_021829968.1"/>
    </source>
</evidence>
<dbReference type="KEGG" id="pavi:110770189"/>
<dbReference type="CDD" id="cd10017">
    <property type="entry name" value="B3_DNA"/>
    <property type="match status" value="1"/>
</dbReference>
<sequence length="158" mass="18060">MERFFKRKSSSGSGSSDNVDSSNNVGSSRTPSSRQSLLDCVFGAHELEKELTETDVGHKLVVPVRWLDEMPPFEGSSREVQFGVLDDKGFHFLLCCSIRNGSYQKPVLQAEGWLKFFKYKGLRVGDKIIFLPQVNHFRETIFQVRAQRKNIHGHWVDI</sequence>
<keyword evidence="7" id="KW-1185">Reference proteome</keyword>
<keyword evidence="2" id="KW-0805">Transcription regulation</keyword>
<accession>A0A6P5TQY7</accession>
<reference evidence="8 9" key="1">
    <citation type="submission" date="2025-04" db="UniProtKB">
        <authorList>
            <consortium name="RefSeq"/>
        </authorList>
    </citation>
    <scope>IDENTIFICATION</scope>
</reference>
<dbReference type="AlphaFoldDB" id="A0A6P5TQY7"/>
<dbReference type="Gene3D" id="2.40.330.10">
    <property type="entry name" value="DNA-binding pseudobarrel domain"/>
    <property type="match status" value="1"/>
</dbReference>
<proteinExistence type="predicted"/>
<dbReference type="InterPro" id="IPR003340">
    <property type="entry name" value="B3_DNA-bd"/>
</dbReference>